<evidence type="ECO:0000313" key="2">
    <source>
        <dbReference type="EMBL" id="QJA46735.1"/>
    </source>
</evidence>
<sequence length="79" mass="8460">MESLLSPEVISLVISGAIALAGALFGNRVLKYKKTITEGFEAISVILEAFKDGKLTPDEAKRIQKEVQDVIKALSGNGK</sequence>
<dbReference type="AlphaFoldDB" id="A0A6H1ZHI9"/>
<name>A0A6H1ZHI9_9ZZZZ</name>
<dbReference type="EMBL" id="MT144617">
    <property type="protein sequence ID" value="QJH95340.1"/>
    <property type="molecule type" value="Genomic_DNA"/>
</dbReference>
<evidence type="ECO:0000313" key="5">
    <source>
        <dbReference type="EMBL" id="QJH95340.1"/>
    </source>
</evidence>
<evidence type="ECO:0000313" key="4">
    <source>
        <dbReference type="EMBL" id="QJA84237.1"/>
    </source>
</evidence>
<evidence type="ECO:0000313" key="3">
    <source>
        <dbReference type="EMBL" id="QJA67422.1"/>
    </source>
</evidence>
<reference evidence="2" key="1">
    <citation type="submission" date="2020-03" db="EMBL/GenBank/DDBJ databases">
        <title>The deep terrestrial virosphere.</title>
        <authorList>
            <person name="Holmfeldt K."/>
            <person name="Nilsson E."/>
            <person name="Simone D."/>
            <person name="Lopez-Fernandez M."/>
            <person name="Wu X."/>
            <person name="de Brujin I."/>
            <person name="Lundin D."/>
            <person name="Andersson A."/>
            <person name="Bertilsson S."/>
            <person name="Dopson M."/>
        </authorList>
    </citation>
    <scope>NUCLEOTIDE SEQUENCE</scope>
    <source>
        <strain evidence="4">MM415A00215</strain>
        <strain evidence="3">MM415B00223</strain>
        <strain evidence="2">TM448A00522</strain>
        <strain evidence="5">TM448B00399</strain>
    </source>
</reference>
<keyword evidence="1" id="KW-0812">Transmembrane</keyword>
<keyword evidence="1" id="KW-0472">Membrane</keyword>
<gene>
    <name evidence="4" type="ORF">MM415A00215_0031</name>
    <name evidence="3" type="ORF">MM415B00223_0009</name>
    <name evidence="2" type="ORF">TM448A00522_0005</name>
    <name evidence="5" type="ORF">TM448B00399_0031</name>
</gene>
<dbReference type="EMBL" id="MT144020">
    <property type="protein sequence ID" value="QJA46735.1"/>
    <property type="molecule type" value="Genomic_DNA"/>
</dbReference>
<proteinExistence type="predicted"/>
<organism evidence="2">
    <name type="scientific">viral metagenome</name>
    <dbReference type="NCBI Taxonomy" id="1070528"/>
    <lineage>
        <taxon>unclassified sequences</taxon>
        <taxon>metagenomes</taxon>
        <taxon>organismal metagenomes</taxon>
    </lineage>
</organism>
<evidence type="ECO:0000256" key="1">
    <source>
        <dbReference type="SAM" id="Phobius"/>
    </source>
</evidence>
<evidence type="ECO:0008006" key="6">
    <source>
        <dbReference type="Google" id="ProtNLM"/>
    </source>
</evidence>
<feature type="transmembrane region" description="Helical" evidence="1">
    <location>
        <begin position="12"/>
        <end position="30"/>
    </location>
</feature>
<dbReference type="EMBL" id="MT142526">
    <property type="protein sequence ID" value="QJA84237.1"/>
    <property type="molecule type" value="Genomic_DNA"/>
</dbReference>
<dbReference type="EMBL" id="MT141571">
    <property type="protein sequence ID" value="QJA67422.1"/>
    <property type="molecule type" value="Genomic_DNA"/>
</dbReference>
<accession>A0A6H1ZHI9</accession>
<protein>
    <recommendedName>
        <fullName evidence="6">Holin</fullName>
    </recommendedName>
</protein>
<keyword evidence="1" id="KW-1133">Transmembrane helix</keyword>